<gene>
    <name evidence="2" type="ORF">NCTC10911_03848</name>
</gene>
<accession>A0A0E7U442</accession>
<reference evidence="2 3" key="1">
    <citation type="submission" date="2018-06" db="EMBL/GenBank/DDBJ databases">
        <authorList>
            <consortium name="Pathogen Informatics"/>
            <person name="Doyle S."/>
        </authorList>
    </citation>
    <scope>NUCLEOTIDE SEQUENCE [LARGE SCALE GENOMIC DNA]</scope>
    <source>
        <strain evidence="2 3">NCTC10911</strain>
    </source>
</reference>
<evidence type="ECO:0000313" key="2">
    <source>
        <dbReference type="EMBL" id="SUV66784.1"/>
    </source>
</evidence>
<dbReference type="InterPro" id="IPR005064">
    <property type="entry name" value="BUG"/>
</dbReference>
<dbReference type="AlphaFoldDB" id="A0A0E7U442"/>
<dbReference type="GeneID" id="69603311"/>
<organism evidence="2 3">
    <name type="scientific">Bordetella pertussis</name>
    <dbReference type="NCBI Taxonomy" id="520"/>
    <lineage>
        <taxon>Bacteria</taxon>
        <taxon>Pseudomonadati</taxon>
        <taxon>Pseudomonadota</taxon>
        <taxon>Betaproteobacteria</taxon>
        <taxon>Burkholderiales</taxon>
        <taxon>Alcaligenaceae</taxon>
        <taxon>Bordetella</taxon>
    </lineage>
</organism>
<evidence type="ECO:0000313" key="3">
    <source>
        <dbReference type="Proteomes" id="UP000255014"/>
    </source>
</evidence>
<dbReference type="CDD" id="cd07012">
    <property type="entry name" value="PBP2_Bug_TTT"/>
    <property type="match status" value="1"/>
</dbReference>
<dbReference type="PIRSF" id="PIRSF017082">
    <property type="entry name" value="YflP"/>
    <property type="match status" value="1"/>
</dbReference>
<dbReference type="PANTHER" id="PTHR42928:SF5">
    <property type="entry name" value="BLR1237 PROTEIN"/>
    <property type="match status" value="1"/>
</dbReference>
<comment type="similarity">
    <text evidence="1">Belongs to the UPF0065 (bug) family.</text>
</comment>
<dbReference type="OMA" id="IGTQFQA"/>
<name>A0A0E7U442_BORPT</name>
<dbReference type="InterPro" id="IPR042100">
    <property type="entry name" value="Bug_dom1"/>
</dbReference>
<dbReference type="RefSeq" id="WP_010929937.1">
    <property type="nucleotide sequence ID" value="NZ_AP024746.1"/>
</dbReference>
<dbReference type="Gene3D" id="3.40.190.10">
    <property type="entry name" value="Periplasmic binding protein-like II"/>
    <property type="match status" value="1"/>
</dbReference>
<dbReference type="SUPFAM" id="SSF53850">
    <property type="entry name" value="Periplasmic binding protein-like II"/>
    <property type="match status" value="1"/>
</dbReference>
<evidence type="ECO:0000256" key="1">
    <source>
        <dbReference type="ARBA" id="ARBA00006987"/>
    </source>
</evidence>
<keyword evidence="2" id="KW-0456">Lyase</keyword>
<dbReference type="Gene3D" id="3.40.190.150">
    <property type="entry name" value="Bordetella uptake gene, domain 1"/>
    <property type="match status" value="1"/>
</dbReference>
<proteinExistence type="inferred from homology"/>
<protein>
    <submittedName>
        <fullName evidence="2">Argininosuccinate lyase</fullName>
    </submittedName>
</protein>
<dbReference type="PANTHER" id="PTHR42928">
    <property type="entry name" value="TRICARBOXYLATE-BINDING PROTEIN"/>
    <property type="match status" value="1"/>
</dbReference>
<dbReference type="GO" id="GO:0016829">
    <property type="term" value="F:lyase activity"/>
    <property type="evidence" value="ECO:0007669"/>
    <property type="project" value="UniProtKB-KW"/>
</dbReference>
<sequence length="339" mass="36386">MCIQIAARTSRLLRRLLFSLSAPLLLGAWAPTAMAADVAWPGLKPVTLIVGYPAGGGADTVARLVADRLGKKYNQRFIVENRSGASGTIAATVVARAPADGYTLLASASSELTVVPTIRTSLQYDPAKDFEPVAVTSQTTYLLVSNLEFPANTLQELVAYAKKNPGKVSYGSYGQNTFTHLTGEYLQLLTGTKLLHVPYKGGGDLIPALLGNQIEISFNSPAEVLSQVQAGRMKALAVLSPQRLKEMPSLPTSAKAGYPDLTARGWNGLMAPKGTPTQVLDELNAAVNEIMCSEDVVRDLQARGIEPGGGTRQAARERIDNELQRWRDVVEKVGLQRID</sequence>
<dbReference type="Pfam" id="PF03401">
    <property type="entry name" value="TctC"/>
    <property type="match status" value="1"/>
</dbReference>
<dbReference type="Proteomes" id="UP000255014">
    <property type="component" value="Unassembled WGS sequence"/>
</dbReference>
<dbReference type="EMBL" id="UFTT01000002">
    <property type="protein sequence ID" value="SUV66784.1"/>
    <property type="molecule type" value="Genomic_DNA"/>
</dbReference>